<dbReference type="GO" id="GO:0016491">
    <property type="term" value="F:oxidoreductase activity"/>
    <property type="evidence" value="ECO:0007669"/>
    <property type="project" value="UniProtKB-KW"/>
</dbReference>
<proteinExistence type="inferred from homology"/>
<feature type="domain" description="3-hydroxyisobutyrate dehydrogenase-like NAD-binding" evidence="6">
    <location>
        <begin position="170"/>
        <end position="268"/>
    </location>
</feature>
<dbReference type="Pfam" id="PF03446">
    <property type="entry name" value="NAD_binding_2"/>
    <property type="match status" value="1"/>
</dbReference>
<dbReference type="Gene3D" id="3.40.50.720">
    <property type="entry name" value="NAD(P)-binding Rossmann-like Domain"/>
    <property type="match status" value="1"/>
</dbReference>
<dbReference type="OrthoDB" id="9777604at2"/>
<name>A0A158GRS4_9BURK</name>
<evidence type="ECO:0000256" key="4">
    <source>
        <dbReference type="PIRSR" id="PIRSR000103-1"/>
    </source>
</evidence>
<dbReference type="GO" id="GO:0016054">
    <property type="term" value="P:organic acid catabolic process"/>
    <property type="evidence" value="ECO:0007669"/>
    <property type="project" value="UniProtKB-ARBA"/>
</dbReference>
<dbReference type="GO" id="GO:0050661">
    <property type="term" value="F:NADP binding"/>
    <property type="evidence" value="ECO:0007669"/>
    <property type="project" value="InterPro"/>
</dbReference>
<dbReference type="EMBL" id="FCOK02000018">
    <property type="protein sequence ID" value="SAL34319.1"/>
    <property type="molecule type" value="Genomic_DNA"/>
</dbReference>
<comment type="similarity">
    <text evidence="1">Belongs to the HIBADH-related family.</text>
</comment>
<keyword evidence="3" id="KW-0520">NAD</keyword>
<dbReference type="Proteomes" id="UP000054683">
    <property type="component" value="Unassembled WGS sequence"/>
</dbReference>
<dbReference type="InterPro" id="IPR036291">
    <property type="entry name" value="NAD(P)-bd_dom_sf"/>
</dbReference>
<dbReference type="PANTHER" id="PTHR43060:SF15">
    <property type="entry name" value="3-HYDROXYISOBUTYRATE DEHYDROGENASE-LIKE 1, MITOCHONDRIAL-RELATED"/>
    <property type="match status" value="1"/>
</dbReference>
<dbReference type="InterPro" id="IPR015815">
    <property type="entry name" value="HIBADH-related"/>
</dbReference>
<dbReference type="Gene3D" id="1.10.1040.10">
    <property type="entry name" value="N-(1-d-carboxylethyl)-l-norvaline Dehydrogenase, domain 2"/>
    <property type="match status" value="1"/>
</dbReference>
<feature type="active site" evidence="4">
    <location>
        <position position="176"/>
    </location>
</feature>
<dbReference type="InterPro" id="IPR006115">
    <property type="entry name" value="6PGDH_NADP-bd"/>
</dbReference>
<dbReference type="SUPFAM" id="SSF51735">
    <property type="entry name" value="NAD(P)-binding Rossmann-fold domains"/>
    <property type="match status" value="1"/>
</dbReference>
<dbReference type="RefSeq" id="WP_062086053.1">
    <property type="nucleotide sequence ID" value="NZ_FCOK02000018.1"/>
</dbReference>
<dbReference type="SUPFAM" id="SSF48179">
    <property type="entry name" value="6-phosphogluconate dehydrogenase C-terminal domain-like"/>
    <property type="match status" value="1"/>
</dbReference>
<evidence type="ECO:0000313" key="7">
    <source>
        <dbReference type="EMBL" id="SAL34319.1"/>
    </source>
</evidence>
<dbReference type="InterPro" id="IPR002204">
    <property type="entry name" value="3-OH-isobutyrate_DH-rel_CS"/>
</dbReference>
<accession>A0A158GRS4</accession>
<dbReference type="InterPro" id="IPR013328">
    <property type="entry name" value="6PGD_dom2"/>
</dbReference>
<dbReference type="AlphaFoldDB" id="A0A158GRS4"/>
<dbReference type="PIRSF" id="PIRSF000103">
    <property type="entry name" value="HIBADH"/>
    <property type="match status" value="1"/>
</dbReference>
<evidence type="ECO:0000256" key="2">
    <source>
        <dbReference type="ARBA" id="ARBA00023002"/>
    </source>
</evidence>
<feature type="domain" description="6-phosphogluconate dehydrogenase NADP-binding" evidence="5">
    <location>
        <begin position="4"/>
        <end position="167"/>
    </location>
</feature>
<evidence type="ECO:0000259" key="6">
    <source>
        <dbReference type="Pfam" id="PF14833"/>
    </source>
</evidence>
<protein>
    <submittedName>
        <fullName evidence="7">6-phosphogluconate dehydrogenase</fullName>
    </submittedName>
</protein>
<dbReference type="PROSITE" id="PS00895">
    <property type="entry name" value="3_HYDROXYISOBUT_DH"/>
    <property type="match status" value="1"/>
</dbReference>
<evidence type="ECO:0000256" key="1">
    <source>
        <dbReference type="ARBA" id="ARBA00009080"/>
    </source>
</evidence>
<organism evidence="7 8">
    <name type="scientific">Caballeronia udeis</name>
    <dbReference type="NCBI Taxonomy" id="1232866"/>
    <lineage>
        <taxon>Bacteria</taxon>
        <taxon>Pseudomonadati</taxon>
        <taxon>Pseudomonadota</taxon>
        <taxon>Betaproteobacteria</taxon>
        <taxon>Burkholderiales</taxon>
        <taxon>Burkholderiaceae</taxon>
        <taxon>Caballeronia</taxon>
    </lineage>
</organism>
<keyword evidence="2" id="KW-0560">Oxidoreductase</keyword>
<dbReference type="InterPro" id="IPR029154">
    <property type="entry name" value="HIBADH-like_NADP-bd"/>
</dbReference>
<evidence type="ECO:0000313" key="8">
    <source>
        <dbReference type="Proteomes" id="UP000054683"/>
    </source>
</evidence>
<gene>
    <name evidence="7" type="ORF">AWB69_03135</name>
</gene>
<dbReference type="Pfam" id="PF14833">
    <property type="entry name" value="NAD_binding_11"/>
    <property type="match status" value="1"/>
</dbReference>
<dbReference type="InterPro" id="IPR008927">
    <property type="entry name" value="6-PGluconate_DH-like_C_sf"/>
</dbReference>
<sequence length="285" mass="29999">MTLDVGFIGLGNMGEGMASNLAKAGFPLVVRDIRPEPVERLVALGASVADSNYQLATRSKLVCIALFDEAQVHAACLPDDDDQGVFAGLKRGSIVAIHSTVPPRLTQQLAVQASERGIELLDVPMTGGGDTAARAGKLTFFVGGDASVLETARPALAAMSQHLFHVGGVGAGSTTKILSNFMAISNVLLVREALRLARAAGIDEERWLSVINAGGVGSSWVSNNWARIREQEDNYTTGSAGMVAMSSKDLHLARELARDLGAPMPTLDHLVDHALPELGSHGLTR</sequence>
<evidence type="ECO:0000256" key="3">
    <source>
        <dbReference type="ARBA" id="ARBA00023027"/>
    </source>
</evidence>
<dbReference type="GO" id="GO:0051287">
    <property type="term" value="F:NAD binding"/>
    <property type="evidence" value="ECO:0007669"/>
    <property type="project" value="InterPro"/>
</dbReference>
<reference evidence="7 8" key="1">
    <citation type="submission" date="2016-01" db="EMBL/GenBank/DDBJ databases">
        <authorList>
            <person name="Oliw E.H."/>
        </authorList>
    </citation>
    <scope>NUCLEOTIDE SEQUENCE [LARGE SCALE GENOMIC DNA]</scope>
    <source>
        <strain evidence="7">LMG 27134</strain>
    </source>
</reference>
<evidence type="ECO:0000259" key="5">
    <source>
        <dbReference type="Pfam" id="PF03446"/>
    </source>
</evidence>
<dbReference type="PANTHER" id="PTHR43060">
    <property type="entry name" value="3-HYDROXYISOBUTYRATE DEHYDROGENASE-LIKE 1, MITOCHONDRIAL-RELATED"/>
    <property type="match status" value="1"/>
</dbReference>